<evidence type="ECO:0000313" key="1">
    <source>
        <dbReference type="Proteomes" id="UP000079169"/>
    </source>
</evidence>
<reference evidence="2" key="1">
    <citation type="submission" date="2025-08" db="UniProtKB">
        <authorList>
            <consortium name="RefSeq"/>
        </authorList>
    </citation>
    <scope>IDENTIFICATION</scope>
</reference>
<dbReference type="AlphaFoldDB" id="A0A1S3D7B1"/>
<dbReference type="RefSeq" id="XP_008475998.1">
    <property type="nucleotide sequence ID" value="XM_008477776.2"/>
</dbReference>
<proteinExistence type="predicted"/>
<dbReference type="Proteomes" id="UP000079169">
    <property type="component" value="Unplaced"/>
</dbReference>
<dbReference type="PANTHER" id="PTHR38332">
    <property type="entry name" value="PROTEIN CBG11604"/>
    <property type="match status" value="1"/>
</dbReference>
<dbReference type="OMA" id="IYESPCM"/>
<name>A0A1S3D7B1_DIACI</name>
<protein>
    <submittedName>
        <fullName evidence="2">Uncharacterized protein LOC103512969</fullName>
    </submittedName>
</protein>
<organism evidence="1 2">
    <name type="scientific">Diaphorina citri</name>
    <name type="common">Asian citrus psyllid</name>
    <dbReference type="NCBI Taxonomy" id="121845"/>
    <lineage>
        <taxon>Eukaryota</taxon>
        <taxon>Metazoa</taxon>
        <taxon>Ecdysozoa</taxon>
        <taxon>Arthropoda</taxon>
        <taxon>Hexapoda</taxon>
        <taxon>Insecta</taxon>
        <taxon>Pterygota</taxon>
        <taxon>Neoptera</taxon>
        <taxon>Paraneoptera</taxon>
        <taxon>Hemiptera</taxon>
        <taxon>Sternorrhyncha</taxon>
        <taxon>Psylloidea</taxon>
        <taxon>Psyllidae</taxon>
        <taxon>Diaphorininae</taxon>
        <taxon>Diaphorina</taxon>
    </lineage>
</organism>
<dbReference type="PANTHER" id="PTHR38332:SF1">
    <property type="entry name" value="RE49668P"/>
    <property type="match status" value="1"/>
</dbReference>
<keyword evidence="1" id="KW-1185">Reference proteome</keyword>
<accession>A0A1S3D7B1</accession>
<dbReference type="GeneID" id="103512969"/>
<dbReference type="PaxDb" id="121845-A0A1S3D7B1"/>
<gene>
    <name evidence="2" type="primary">LOC103512969</name>
</gene>
<dbReference type="KEGG" id="dci:103512969"/>
<sequence>MTYKQIWTKFRYTTIPIFVMIFNCIHSVSGGIDCFKCVSINGDNPACDDPFHNNYTLDIYESPCMGGRKGRDGLFPATACIKMNGIYDDTGDSMTVRGCALDSGTPTTDTELIRMSHCGGFYFDDRY</sequence>
<evidence type="ECO:0000313" key="2">
    <source>
        <dbReference type="RefSeq" id="XP_008475998.1"/>
    </source>
</evidence>